<organism evidence="2 3">
    <name type="scientific">Lacinutrix venerupis</name>
    <dbReference type="NCBI Taxonomy" id="1486034"/>
    <lineage>
        <taxon>Bacteria</taxon>
        <taxon>Pseudomonadati</taxon>
        <taxon>Bacteroidota</taxon>
        <taxon>Flavobacteriia</taxon>
        <taxon>Flavobacteriales</taxon>
        <taxon>Flavobacteriaceae</taxon>
        <taxon>Lacinutrix</taxon>
    </lineage>
</organism>
<evidence type="ECO:0000259" key="1">
    <source>
        <dbReference type="Pfam" id="PF12680"/>
    </source>
</evidence>
<dbReference type="Gene3D" id="3.10.450.50">
    <property type="match status" value="1"/>
</dbReference>
<dbReference type="AlphaFoldDB" id="A0AAC9LIB7"/>
<protein>
    <submittedName>
        <fullName evidence="2">Limonene-1,2-epoxide hydrolase</fullName>
    </submittedName>
</protein>
<evidence type="ECO:0000313" key="2">
    <source>
        <dbReference type="EMBL" id="APX98784.1"/>
    </source>
</evidence>
<name>A0AAC9LIB7_9FLAO</name>
<dbReference type="Pfam" id="PF12680">
    <property type="entry name" value="SnoaL_2"/>
    <property type="match status" value="1"/>
</dbReference>
<dbReference type="Proteomes" id="UP000187506">
    <property type="component" value="Chromosome"/>
</dbReference>
<dbReference type="RefSeq" id="WP_076731431.1">
    <property type="nucleotide sequence ID" value="NZ_CP019352.1"/>
</dbReference>
<keyword evidence="2" id="KW-0378">Hydrolase</keyword>
<reference evidence="2 3" key="1">
    <citation type="submission" date="2017-01" db="EMBL/GenBank/DDBJ databases">
        <title>Complete genome of Lacinutrix venerupis DOK2-8 isolated from seawater in Dokdo.</title>
        <authorList>
            <person name="Chi W.-J."/>
            <person name="Kim J.H."/>
        </authorList>
    </citation>
    <scope>NUCLEOTIDE SEQUENCE [LARGE SCALE GENOMIC DNA]</scope>
    <source>
        <strain evidence="2 3">DOK2-8</strain>
    </source>
</reference>
<dbReference type="GO" id="GO:0016787">
    <property type="term" value="F:hydrolase activity"/>
    <property type="evidence" value="ECO:0007669"/>
    <property type="project" value="UniProtKB-KW"/>
</dbReference>
<sequence>MNNKELIEKFYTDFSSGNAEEMISCYHEDVLFKDPAFGTLKGNDVFNMWRMLLSKKSNTTKITFTNITTEGNKGAVNWTAKYLYGNKNRKVVNNITANFTFKNGKIIKHIDTFNLWNWSKQALGFTGLLLGWTPFMKTKIQKTTRKKLDNFISKK</sequence>
<accession>A0AAC9LIB7</accession>
<feature type="domain" description="SnoaL-like" evidence="1">
    <location>
        <begin position="7"/>
        <end position="109"/>
    </location>
</feature>
<proteinExistence type="predicted"/>
<dbReference type="KEGG" id="lvn:BWR22_00165"/>
<dbReference type="EMBL" id="CP019352">
    <property type="protein sequence ID" value="APX98784.1"/>
    <property type="molecule type" value="Genomic_DNA"/>
</dbReference>
<evidence type="ECO:0000313" key="3">
    <source>
        <dbReference type="Proteomes" id="UP000187506"/>
    </source>
</evidence>
<dbReference type="InterPro" id="IPR032710">
    <property type="entry name" value="NTF2-like_dom_sf"/>
</dbReference>
<dbReference type="SUPFAM" id="SSF54427">
    <property type="entry name" value="NTF2-like"/>
    <property type="match status" value="1"/>
</dbReference>
<keyword evidence="3" id="KW-1185">Reference proteome</keyword>
<gene>
    <name evidence="2" type="ORF">BWR22_00165</name>
</gene>
<dbReference type="InterPro" id="IPR037401">
    <property type="entry name" value="SnoaL-like"/>
</dbReference>